<evidence type="ECO:0000256" key="3">
    <source>
        <dbReference type="ARBA" id="ARBA00006678"/>
    </source>
</evidence>
<dbReference type="GO" id="GO:0071028">
    <property type="term" value="P:nuclear mRNA surveillance"/>
    <property type="evidence" value="ECO:0007669"/>
    <property type="project" value="TreeGrafter"/>
</dbReference>
<dbReference type="GO" id="GO:0035925">
    <property type="term" value="F:mRNA 3'-UTR AU-rich region binding"/>
    <property type="evidence" value="ECO:0007669"/>
    <property type="project" value="TreeGrafter"/>
</dbReference>
<dbReference type="Pfam" id="PF01138">
    <property type="entry name" value="RNase_PH"/>
    <property type="match status" value="1"/>
</dbReference>
<feature type="domain" description="Exoribonuclease phosphorolytic" evidence="10">
    <location>
        <begin position="35"/>
        <end position="172"/>
    </location>
</feature>
<evidence type="ECO:0000256" key="4">
    <source>
        <dbReference type="ARBA" id="ARBA00022490"/>
    </source>
</evidence>
<dbReference type="InterPro" id="IPR050590">
    <property type="entry name" value="Exosome_comp_Rrp42_subfam"/>
</dbReference>
<evidence type="ECO:0000256" key="7">
    <source>
        <dbReference type="ARBA" id="ARBA00022884"/>
    </source>
</evidence>
<dbReference type="GO" id="GO:0000467">
    <property type="term" value="P:exonucleolytic trimming to generate mature 3'-end of 5.8S rRNA from tricistronic rRNA transcript (SSU-rRNA, 5.8S rRNA, LSU-rRNA)"/>
    <property type="evidence" value="ECO:0007669"/>
    <property type="project" value="TreeGrafter"/>
</dbReference>
<dbReference type="InterPro" id="IPR001247">
    <property type="entry name" value="ExoRNase_PH_dom1"/>
</dbReference>
<dbReference type="GO" id="GO:0034475">
    <property type="term" value="P:U4 snRNA 3'-end processing"/>
    <property type="evidence" value="ECO:0007669"/>
    <property type="project" value="TreeGrafter"/>
</dbReference>
<dbReference type="InterPro" id="IPR020568">
    <property type="entry name" value="Ribosomal_Su5_D2-typ_SF"/>
</dbReference>
<dbReference type="PANTHER" id="PTHR11097:SF9">
    <property type="entry name" value="EXOSOME COMPLEX COMPONENT RRP43"/>
    <property type="match status" value="1"/>
</dbReference>
<dbReference type="InterPro" id="IPR027408">
    <property type="entry name" value="PNPase/RNase_PH_dom_sf"/>
</dbReference>
<dbReference type="EMBL" id="CP151510">
    <property type="protein sequence ID" value="WZN64660.1"/>
    <property type="molecule type" value="Genomic_DNA"/>
</dbReference>
<dbReference type="GO" id="GO:0071038">
    <property type="term" value="P:TRAMP-dependent tRNA surveillance pathway"/>
    <property type="evidence" value="ECO:0007669"/>
    <property type="project" value="TreeGrafter"/>
</dbReference>
<dbReference type="GO" id="GO:0034476">
    <property type="term" value="P:U5 snRNA 3'-end processing"/>
    <property type="evidence" value="ECO:0007669"/>
    <property type="project" value="TreeGrafter"/>
</dbReference>
<dbReference type="GO" id="GO:0071035">
    <property type="term" value="P:nuclear polyadenylation-dependent rRNA catabolic process"/>
    <property type="evidence" value="ECO:0007669"/>
    <property type="project" value="TreeGrafter"/>
</dbReference>
<evidence type="ECO:0000256" key="2">
    <source>
        <dbReference type="ARBA" id="ARBA00004604"/>
    </source>
</evidence>
<comment type="similarity">
    <text evidence="3">Belongs to the RNase PH family.</text>
</comment>
<keyword evidence="4" id="KW-0963">Cytoplasm</keyword>
<evidence type="ECO:0000256" key="9">
    <source>
        <dbReference type="ARBA" id="ARBA00030617"/>
    </source>
</evidence>
<dbReference type="Gene3D" id="3.30.230.70">
    <property type="entry name" value="GHMP Kinase, N-terminal domain"/>
    <property type="match status" value="1"/>
</dbReference>
<reference evidence="11 12" key="1">
    <citation type="submission" date="2024-03" db="EMBL/GenBank/DDBJ databases">
        <title>Complete genome sequence of the green alga Chloropicon roscoffensis RCC1871.</title>
        <authorList>
            <person name="Lemieux C."/>
            <person name="Pombert J.-F."/>
            <person name="Otis C."/>
            <person name="Turmel M."/>
        </authorList>
    </citation>
    <scope>NUCLEOTIDE SEQUENCE [LARGE SCALE GENOMIC DNA]</scope>
    <source>
        <strain evidence="11 12">RCC1871</strain>
    </source>
</reference>
<sequence length="301" mass="31269">MEKESQAFEKLYPQEFLQRFLAKGLRPDGRGLTSARDVTVHVSPISGSPGSAIAKVGNTTVVTSAEVSLLDLGGDEGDDDEGRVSHALDVGPLGATHNDGSVAKTRQQVASVSGRVQGVLSRCVDLRSLKLEGEGGKAWLVGLKSVCLSLDGGLFDAALASCVAALSSLRLPGEVREVVGGGEGRESSEAVVAMEEDRAPSRPVDFLLIPAATAVSIHGDRLLADPTAFEEALAGAEVSAAWGWAPSGGGGDPELVSLEVRSEGHGRATVDADVVHRCLAVSRRRSEARWKGRCLGGAERA</sequence>
<evidence type="ECO:0000256" key="1">
    <source>
        <dbReference type="ARBA" id="ARBA00004496"/>
    </source>
</evidence>
<evidence type="ECO:0000313" key="12">
    <source>
        <dbReference type="Proteomes" id="UP001472866"/>
    </source>
</evidence>
<keyword evidence="5" id="KW-0698">rRNA processing</keyword>
<name>A0AAX4PE84_9CHLO</name>
<evidence type="ECO:0000313" key="11">
    <source>
        <dbReference type="EMBL" id="WZN64660.1"/>
    </source>
</evidence>
<organism evidence="11 12">
    <name type="scientific">Chloropicon roscoffensis</name>
    <dbReference type="NCBI Taxonomy" id="1461544"/>
    <lineage>
        <taxon>Eukaryota</taxon>
        <taxon>Viridiplantae</taxon>
        <taxon>Chlorophyta</taxon>
        <taxon>Chloropicophyceae</taxon>
        <taxon>Chloropicales</taxon>
        <taxon>Chloropicaceae</taxon>
        <taxon>Chloropicon</taxon>
    </lineage>
</organism>
<keyword evidence="6" id="KW-0271">Exosome</keyword>
<accession>A0AAX4PE84</accession>
<keyword evidence="12" id="KW-1185">Reference proteome</keyword>
<proteinExistence type="inferred from homology"/>
<evidence type="ECO:0000256" key="6">
    <source>
        <dbReference type="ARBA" id="ARBA00022835"/>
    </source>
</evidence>
<dbReference type="SUPFAM" id="SSF54211">
    <property type="entry name" value="Ribosomal protein S5 domain 2-like"/>
    <property type="match status" value="1"/>
</dbReference>
<keyword evidence="7" id="KW-0694">RNA-binding</keyword>
<dbReference type="GO" id="GO:0034473">
    <property type="term" value="P:U1 snRNA 3'-end processing"/>
    <property type="evidence" value="ECO:0007669"/>
    <property type="project" value="TreeGrafter"/>
</dbReference>
<keyword evidence="8" id="KW-0539">Nucleus</keyword>
<dbReference type="GO" id="GO:0005730">
    <property type="term" value="C:nucleolus"/>
    <property type="evidence" value="ECO:0007669"/>
    <property type="project" value="UniProtKB-SubCell"/>
</dbReference>
<protein>
    <recommendedName>
        <fullName evidence="9">Ribosomal RNA-processing protein 43</fullName>
    </recommendedName>
</protein>
<dbReference type="GO" id="GO:0016075">
    <property type="term" value="P:rRNA catabolic process"/>
    <property type="evidence" value="ECO:0007669"/>
    <property type="project" value="TreeGrafter"/>
</dbReference>
<evidence type="ECO:0000256" key="5">
    <source>
        <dbReference type="ARBA" id="ARBA00022552"/>
    </source>
</evidence>
<gene>
    <name evidence="11" type="ORF">HKI87_10g62170</name>
</gene>
<dbReference type="GO" id="GO:0000177">
    <property type="term" value="C:cytoplasmic exosome (RNase complex)"/>
    <property type="evidence" value="ECO:0007669"/>
    <property type="project" value="TreeGrafter"/>
</dbReference>
<comment type="subcellular location">
    <subcellularLocation>
        <location evidence="1">Cytoplasm</location>
    </subcellularLocation>
    <subcellularLocation>
        <location evidence="2">Nucleus</location>
        <location evidence="2">Nucleolus</location>
    </subcellularLocation>
</comment>
<dbReference type="Proteomes" id="UP001472866">
    <property type="component" value="Chromosome 10"/>
</dbReference>
<dbReference type="PANTHER" id="PTHR11097">
    <property type="entry name" value="EXOSOME COMPLEX EXONUCLEASE RIBOSOMAL RNA PROCESSING PROTEIN"/>
    <property type="match status" value="1"/>
</dbReference>
<dbReference type="AlphaFoldDB" id="A0AAX4PE84"/>
<dbReference type="GO" id="GO:0000176">
    <property type="term" value="C:nuclear exosome (RNase complex)"/>
    <property type="evidence" value="ECO:0007669"/>
    <property type="project" value="TreeGrafter"/>
</dbReference>
<evidence type="ECO:0000256" key="8">
    <source>
        <dbReference type="ARBA" id="ARBA00023242"/>
    </source>
</evidence>
<evidence type="ECO:0000259" key="10">
    <source>
        <dbReference type="Pfam" id="PF01138"/>
    </source>
</evidence>